<accession>A0A2D0KRX9</accession>
<dbReference type="Pfam" id="PF01075">
    <property type="entry name" value="Glyco_transf_9"/>
    <property type="match status" value="1"/>
</dbReference>
<dbReference type="InterPro" id="IPR002201">
    <property type="entry name" value="Glyco_trans_9"/>
</dbReference>
<proteinExistence type="predicted"/>
<dbReference type="EMBL" id="NJAJ01000010">
    <property type="protein sequence ID" value="PHM66196.1"/>
    <property type="molecule type" value="Genomic_DNA"/>
</dbReference>
<comment type="caution">
    <text evidence="3">The sequence shown here is derived from an EMBL/GenBank/DDBJ whole genome shotgun (WGS) entry which is preliminary data.</text>
</comment>
<keyword evidence="1" id="KW-0328">Glycosyltransferase</keyword>
<dbReference type="RefSeq" id="WP_099124603.1">
    <property type="nucleotide sequence ID" value="NZ_CAWNRH010000002.1"/>
</dbReference>
<dbReference type="PANTHER" id="PTHR30160:SF7">
    <property type="entry name" value="ADP-HEPTOSE--LPS HEPTOSYLTRANSFERASE 2"/>
    <property type="match status" value="1"/>
</dbReference>
<evidence type="ECO:0000256" key="2">
    <source>
        <dbReference type="ARBA" id="ARBA00022679"/>
    </source>
</evidence>
<organism evidence="3 4">
    <name type="scientific">Xenorhabdus stockiae</name>
    <dbReference type="NCBI Taxonomy" id="351614"/>
    <lineage>
        <taxon>Bacteria</taxon>
        <taxon>Pseudomonadati</taxon>
        <taxon>Pseudomonadota</taxon>
        <taxon>Gammaproteobacteria</taxon>
        <taxon>Enterobacterales</taxon>
        <taxon>Morganellaceae</taxon>
        <taxon>Xenorhabdus</taxon>
    </lineage>
</organism>
<dbReference type="PANTHER" id="PTHR30160">
    <property type="entry name" value="TETRAACYLDISACCHARIDE 4'-KINASE-RELATED"/>
    <property type="match status" value="1"/>
</dbReference>
<dbReference type="GO" id="GO:0005829">
    <property type="term" value="C:cytosol"/>
    <property type="evidence" value="ECO:0007669"/>
    <property type="project" value="TreeGrafter"/>
</dbReference>
<dbReference type="GO" id="GO:0008713">
    <property type="term" value="F:ADP-heptose-lipopolysaccharide heptosyltransferase activity"/>
    <property type="evidence" value="ECO:0007669"/>
    <property type="project" value="TreeGrafter"/>
</dbReference>
<keyword evidence="4" id="KW-1185">Reference proteome</keyword>
<dbReference type="Gene3D" id="3.40.50.2000">
    <property type="entry name" value="Glycogen Phosphorylase B"/>
    <property type="match status" value="2"/>
</dbReference>
<evidence type="ECO:0000256" key="1">
    <source>
        <dbReference type="ARBA" id="ARBA00022676"/>
    </source>
</evidence>
<reference evidence="3 4" key="1">
    <citation type="journal article" date="2017" name="Nat. Microbiol.">
        <title>Natural product diversity associated with the nematode symbionts Photorhabdus and Xenorhabdus.</title>
        <authorList>
            <person name="Tobias N.J."/>
            <person name="Wolff H."/>
            <person name="Djahanschiri B."/>
            <person name="Grundmann F."/>
            <person name="Kronenwerth M."/>
            <person name="Shi Y.M."/>
            <person name="Simonyi S."/>
            <person name="Grun P."/>
            <person name="Shapiro-Ilan D."/>
            <person name="Pidot S.J."/>
            <person name="Stinear T.P."/>
            <person name="Ebersberger I."/>
            <person name="Bode H.B."/>
        </authorList>
    </citation>
    <scope>NUCLEOTIDE SEQUENCE [LARGE SCALE GENOMIC DNA]</scope>
    <source>
        <strain evidence="3 4">DSM 17904</strain>
    </source>
</reference>
<dbReference type="CDD" id="cd03789">
    <property type="entry name" value="GT9_LPS_heptosyltransferase"/>
    <property type="match status" value="1"/>
</dbReference>
<gene>
    <name evidence="3" type="ORF">Xsto_01421</name>
</gene>
<sequence>MNKRLKYRLVDLFLKVYTKKKDFEYSRAQFKKLEEKEFKNIIIYSTTALGDFLMNTPAIHAIRKRFKNSSITLICHHNFKSFLENGTDWDKVITWNNKVNHIPNLLKDIKETGTPDLAIILHSHSPYDYLSAIMSGAKFVFRDNYNSDELINKWLTNYVEDFNGHIIQRKLELIKPLGCDLSLKSSVEMHVPCSINSVREYYKYIGFQMGASSYERCWPVKNFVQVALYILKIDHNAKILLIGSPKDIHLQEKFMELLPNEYHSRIDNLIGKTSLTELTQKISELDLLITGDTGPMHIAIALKIPTISLFVTAVPHATGPYQDLDLHKIILGSTMPLNDNGHIMSSISSDVVISEINYSDNNRLLNIE</sequence>
<dbReference type="Proteomes" id="UP000222366">
    <property type="component" value="Unassembled WGS sequence"/>
</dbReference>
<protein>
    <submittedName>
        <fullName evidence="3">ADP-heptose--LPS heptosyltransferase</fullName>
    </submittedName>
</protein>
<dbReference type="AlphaFoldDB" id="A0A2D0KRX9"/>
<evidence type="ECO:0000313" key="4">
    <source>
        <dbReference type="Proteomes" id="UP000222366"/>
    </source>
</evidence>
<dbReference type="SUPFAM" id="SSF53756">
    <property type="entry name" value="UDP-Glycosyltransferase/glycogen phosphorylase"/>
    <property type="match status" value="1"/>
</dbReference>
<dbReference type="InterPro" id="IPR051199">
    <property type="entry name" value="LPS_LOS_Heptosyltrfase"/>
</dbReference>
<evidence type="ECO:0000313" key="3">
    <source>
        <dbReference type="EMBL" id="PHM66196.1"/>
    </source>
</evidence>
<dbReference type="GO" id="GO:0009244">
    <property type="term" value="P:lipopolysaccharide core region biosynthetic process"/>
    <property type="evidence" value="ECO:0007669"/>
    <property type="project" value="TreeGrafter"/>
</dbReference>
<keyword evidence="2 3" id="KW-0808">Transferase</keyword>
<name>A0A2D0KRX9_9GAMM</name>